<dbReference type="OrthoDB" id="5984008at2759"/>
<keyword evidence="1" id="KW-0732">Signal</keyword>
<evidence type="ECO:0000313" key="3">
    <source>
        <dbReference type="Proteomes" id="UP000554482"/>
    </source>
</evidence>
<feature type="chain" id="PRO_5029633286" evidence="1">
    <location>
        <begin position="28"/>
        <end position="108"/>
    </location>
</feature>
<accession>A0A7J6XEM9</accession>
<proteinExistence type="predicted"/>
<organism evidence="2 3">
    <name type="scientific">Thalictrum thalictroides</name>
    <name type="common">Rue-anemone</name>
    <name type="synonym">Anemone thalictroides</name>
    <dbReference type="NCBI Taxonomy" id="46969"/>
    <lineage>
        <taxon>Eukaryota</taxon>
        <taxon>Viridiplantae</taxon>
        <taxon>Streptophyta</taxon>
        <taxon>Embryophyta</taxon>
        <taxon>Tracheophyta</taxon>
        <taxon>Spermatophyta</taxon>
        <taxon>Magnoliopsida</taxon>
        <taxon>Ranunculales</taxon>
        <taxon>Ranunculaceae</taxon>
        <taxon>Thalictroideae</taxon>
        <taxon>Thalictrum</taxon>
    </lineage>
</organism>
<dbReference type="Proteomes" id="UP000554482">
    <property type="component" value="Unassembled WGS sequence"/>
</dbReference>
<dbReference type="AlphaFoldDB" id="A0A7J6XEM9"/>
<dbReference type="EMBL" id="JABWDY010000234">
    <property type="protein sequence ID" value="KAF5208261.1"/>
    <property type="molecule type" value="Genomic_DNA"/>
</dbReference>
<sequence>MFTPSATSLRKLFFLFTSLFIISLFHGNRILAQNGTTNIGAIIDINSRIGKEEKISMEIAVQIYNNTLNKKHKIVLHVSDSGGNPFQAASAGNNSLSIKQNKYYMINL</sequence>
<keyword evidence="3" id="KW-1185">Reference proteome</keyword>
<protein>
    <submittedName>
        <fullName evidence="2">Glutamate receptor</fullName>
    </submittedName>
</protein>
<feature type="signal peptide" evidence="1">
    <location>
        <begin position="1"/>
        <end position="27"/>
    </location>
</feature>
<name>A0A7J6XEM9_THATH</name>
<evidence type="ECO:0000256" key="1">
    <source>
        <dbReference type="SAM" id="SignalP"/>
    </source>
</evidence>
<reference evidence="2 3" key="1">
    <citation type="submission" date="2020-06" db="EMBL/GenBank/DDBJ databases">
        <title>Transcriptomic and genomic resources for Thalictrum thalictroides and T. hernandezii: Facilitating candidate gene discovery in an emerging model plant lineage.</title>
        <authorList>
            <person name="Arias T."/>
            <person name="Riano-Pachon D.M."/>
            <person name="Di Stilio V.S."/>
        </authorList>
    </citation>
    <scope>NUCLEOTIDE SEQUENCE [LARGE SCALE GENOMIC DNA]</scope>
    <source>
        <strain evidence="3">cv. WT478/WT964</strain>
        <tissue evidence="2">Leaves</tissue>
    </source>
</reference>
<comment type="caution">
    <text evidence="2">The sequence shown here is derived from an EMBL/GenBank/DDBJ whole genome shotgun (WGS) entry which is preliminary data.</text>
</comment>
<gene>
    <name evidence="2" type="ORF">FRX31_002151</name>
</gene>
<keyword evidence="2" id="KW-0675">Receptor</keyword>
<evidence type="ECO:0000313" key="2">
    <source>
        <dbReference type="EMBL" id="KAF5208261.1"/>
    </source>
</evidence>